<feature type="compositionally biased region" description="Low complexity" evidence="1">
    <location>
        <begin position="28"/>
        <end position="39"/>
    </location>
</feature>
<dbReference type="EMBL" id="JAOZYB010000368">
    <property type="protein sequence ID" value="MEB3966814.1"/>
    <property type="molecule type" value="Genomic_DNA"/>
</dbReference>
<gene>
    <name evidence="2" type="ORF">OKJ48_42270</name>
</gene>
<name>A0ABU6CQW3_9ACTN</name>
<protein>
    <submittedName>
        <fullName evidence="2">DUF5825 family protein</fullName>
    </submittedName>
</protein>
<evidence type="ECO:0000256" key="1">
    <source>
        <dbReference type="SAM" id="MobiDB-lite"/>
    </source>
</evidence>
<organism evidence="2 3">
    <name type="scientific">Streptomyces kunmingensis</name>
    <dbReference type="NCBI Taxonomy" id="68225"/>
    <lineage>
        <taxon>Bacteria</taxon>
        <taxon>Bacillati</taxon>
        <taxon>Actinomycetota</taxon>
        <taxon>Actinomycetes</taxon>
        <taxon>Kitasatosporales</taxon>
        <taxon>Streptomycetaceae</taxon>
        <taxon>Streptomyces</taxon>
    </lineage>
</organism>
<sequence>MTVPPGTRPATSPVPSETTPGTRPPALPTTARPAPALPTAVPHRLTGTAVHVTAPLPLHGEGRATTQAVQFLRECLSHGLRVTYDAARPVLPPEPDTYNLRTLRHLPPPAEHPEEPAELTSWRTGHAYGMLYHRRGPGFITVMDRRERPASARFTLDHPDLLGAFDALHEATPLAALTPVHQEAAGLLADERLALVVDGWAVALPPRLRRWPVPCTGI</sequence>
<feature type="region of interest" description="Disordered" evidence="1">
    <location>
        <begin position="1"/>
        <end position="39"/>
    </location>
</feature>
<reference evidence="2 3" key="1">
    <citation type="submission" date="2022-10" db="EMBL/GenBank/DDBJ databases">
        <authorList>
            <person name="Xie J."/>
            <person name="Shen N."/>
        </authorList>
    </citation>
    <scope>NUCLEOTIDE SEQUENCE [LARGE SCALE GENOMIC DNA]</scope>
    <source>
        <strain evidence="2 3">DSM 41681</strain>
    </source>
</reference>
<keyword evidence="3" id="KW-1185">Reference proteome</keyword>
<evidence type="ECO:0000313" key="3">
    <source>
        <dbReference type="Proteomes" id="UP001352223"/>
    </source>
</evidence>
<dbReference type="RefSeq" id="WP_324776469.1">
    <property type="nucleotide sequence ID" value="NZ_BAAATS010000002.1"/>
</dbReference>
<comment type="caution">
    <text evidence="2">The sequence shown here is derived from an EMBL/GenBank/DDBJ whole genome shotgun (WGS) entry which is preliminary data.</text>
</comment>
<accession>A0ABU6CQW3</accession>
<dbReference type="Pfam" id="PF19142">
    <property type="entry name" value="DUF5825"/>
    <property type="match status" value="1"/>
</dbReference>
<evidence type="ECO:0000313" key="2">
    <source>
        <dbReference type="EMBL" id="MEB3966814.1"/>
    </source>
</evidence>
<proteinExistence type="predicted"/>
<dbReference type="InterPro" id="IPR043863">
    <property type="entry name" value="DUF5825"/>
</dbReference>
<dbReference type="Proteomes" id="UP001352223">
    <property type="component" value="Unassembled WGS sequence"/>
</dbReference>